<evidence type="ECO:0000313" key="3">
    <source>
        <dbReference type="Proteomes" id="UP001652680"/>
    </source>
</evidence>
<accession>A0A6P4EE64</accession>
<keyword evidence="3" id="KW-1185">Reference proteome</keyword>
<organism evidence="4">
    <name type="scientific">Drosophila rhopaloa</name>
    <name type="common">Fruit fly</name>
    <dbReference type="NCBI Taxonomy" id="1041015"/>
    <lineage>
        <taxon>Eukaryota</taxon>
        <taxon>Metazoa</taxon>
        <taxon>Ecdysozoa</taxon>
        <taxon>Arthropoda</taxon>
        <taxon>Hexapoda</taxon>
        <taxon>Insecta</taxon>
        <taxon>Pterygota</taxon>
        <taxon>Neoptera</taxon>
        <taxon>Endopterygota</taxon>
        <taxon>Diptera</taxon>
        <taxon>Brachycera</taxon>
        <taxon>Muscomorpha</taxon>
        <taxon>Ephydroidea</taxon>
        <taxon>Drosophilidae</taxon>
        <taxon>Drosophila</taxon>
        <taxon>Sophophora</taxon>
    </lineage>
</organism>
<evidence type="ECO:0000313" key="4">
    <source>
        <dbReference type="RefSeq" id="XP_016973403.1"/>
    </source>
</evidence>
<dbReference type="AlphaFoldDB" id="A0A6P4EE64"/>
<reference evidence="2" key="3">
    <citation type="submission" date="2025-05" db="UniProtKB">
        <authorList>
            <consortium name="EnsemblMetazoa"/>
        </authorList>
    </citation>
    <scope>IDENTIFICATION</scope>
</reference>
<reference evidence="3" key="1">
    <citation type="journal article" date="2021" name="Elife">
        <title>Highly contiguous assemblies of 101 drosophilid genomes.</title>
        <authorList>
            <person name="Kim B.Y."/>
            <person name="Wang J.R."/>
            <person name="Miller D.E."/>
            <person name="Barmina O."/>
            <person name="Delaney E."/>
            <person name="Thompson A."/>
            <person name="Comeault A.A."/>
            <person name="Peede D."/>
            <person name="D'Agostino E.R."/>
            <person name="Pelaez J."/>
            <person name="Aguilar J.M."/>
            <person name="Haji D."/>
            <person name="Matsunaga T."/>
            <person name="Armstrong E.E."/>
            <person name="Zych M."/>
            <person name="Ogawa Y."/>
            <person name="Stamenkovic-Radak M."/>
            <person name="Jelic M."/>
            <person name="Veselinovic M.S."/>
            <person name="Tanaskovic M."/>
            <person name="Eric P."/>
            <person name="Gao J.J."/>
            <person name="Katoh T.K."/>
            <person name="Toda M.J."/>
            <person name="Watabe H."/>
            <person name="Watada M."/>
            <person name="Davis J.S."/>
            <person name="Moyle L.C."/>
            <person name="Manoli G."/>
            <person name="Bertolini E."/>
            <person name="Kostal V."/>
            <person name="Hawley R.S."/>
            <person name="Takahashi A."/>
            <person name="Jones C.D."/>
            <person name="Price D.K."/>
            <person name="Whiteman N."/>
            <person name="Kopp A."/>
            <person name="Matute D.R."/>
            <person name="Petrov D.A."/>
        </authorList>
    </citation>
    <scope>NUCLEOTIDE SEQUENCE [LARGE SCALE GENOMIC DNA]</scope>
</reference>
<dbReference type="GeneID" id="108040431"/>
<proteinExistence type="predicted"/>
<sequence>MWLPQRTHPSCGAPSVVPESLPDGPRPVHLPQQGFARPNLLNWTRGEKKRPQVNQYQFTKVWSWRSGDRYHALVWPLWTAKEHGQGRDAALLGFYVPGTDSPSSSSRFQHEMQYHLRI</sequence>
<protein>
    <submittedName>
        <fullName evidence="4">Uncharacterized protein LOC108040431 isoform X1</fullName>
    </submittedName>
</protein>
<dbReference type="Proteomes" id="UP001652680">
    <property type="component" value="Unassembled WGS sequence"/>
</dbReference>
<name>A0A6P4EE64_DRORH</name>
<reference evidence="4" key="2">
    <citation type="submission" date="2025-04" db="UniProtKB">
        <authorList>
            <consortium name="RefSeq"/>
        </authorList>
    </citation>
    <scope>IDENTIFICATION</scope>
</reference>
<dbReference type="EnsemblMetazoa" id="XM_017117914.2">
    <property type="protein sequence ID" value="XP_016973403.1"/>
    <property type="gene ID" value="LOC108040431"/>
</dbReference>
<feature type="region of interest" description="Disordered" evidence="1">
    <location>
        <begin position="1"/>
        <end position="32"/>
    </location>
</feature>
<dbReference type="RefSeq" id="XP_016973403.1">
    <property type="nucleotide sequence ID" value="XM_017117914.1"/>
</dbReference>
<evidence type="ECO:0000256" key="1">
    <source>
        <dbReference type="SAM" id="MobiDB-lite"/>
    </source>
</evidence>
<evidence type="ECO:0000313" key="2">
    <source>
        <dbReference type="EnsemblMetazoa" id="XP_016973403.1"/>
    </source>
</evidence>
<gene>
    <name evidence="4" type="primary">LOC108040431</name>
    <name evidence="2" type="synonym">108040431</name>
</gene>